<comment type="caution">
    <text evidence="6">The sequence shown here is derived from an EMBL/GenBank/DDBJ whole genome shotgun (WGS) entry which is preliminary data.</text>
</comment>
<evidence type="ECO:0000313" key="8">
    <source>
        <dbReference type="Proteomes" id="UP001249076"/>
    </source>
</evidence>
<keyword evidence="8" id="KW-1185">Reference proteome</keyword>
<organism evidence="6 7">
    <name type="scientific">Acidovorax delafieldii</name>
    <name type="common">Pseudomonas delafieldii</name>
    <dbReference type="NCBI Taxonomy" id="47920"/>
    <lineage>
        <taxon>Bacteria</taxon>
        <taxon>Pseudomonadati</taxon>
        <taxon>Pseudomonadota</taxon>
        <taxon>Betaproteobacteria</taxon>
        <taxon>Burkholderiales</taxon>
        <taxon>Comamonadaceae</taxon>
        <taxon>Acidovorax</taxon>
    </lineage>
</organism>
<dbReference type="CDD" id="cd20014">
    <property type="entry name" value="PBP1_RPA0668_benzoate-like"/>
    <property type="match status" value="1"/>
</dbReference>
<keyword evidence="2" id="KW-0732">Signal</keyword>
<reference evidence="6 7" key="1">
    <citation type="journal article" date="2015" name="Stand. Genomic Sci.">
        <title>Genomic Encyclopedia of Bacterial and Archaeal Type Strains, Phase III: the genomes of soil and plant-associated and newly described type strains.</title>
        <authorList>
            <person name="Whitman W.B."/>
            <person name="Woyke T."/>
            <person name="Klenk H.P."/>
            <person name="Zhou Y."/>
            <person name="Lilburn T.G."/>
            <person name="Beck B.J."/>
            <person name="De Vos P."/>
            <person name="Vandamme P."/>
            <person name="Eisen J.A."/>
            <person name="Garrity G."/>
            <person name="Hugenholtz P."/>
            <person name="Kyrpides N.C."/>
        </authorList>
    </citation>
    <scope>NUCLEOTIDE SEQUENCE [LARGE SCALE GENOMIC DNA]</scope>
    <source>
        <strain evidence="6 7">DSM 64</strain>
    </source>
</reference>
<dbReference type="InterPro" id="IPR051010">
    <property type="entry name" value="BCAA_transport"/>
</dbReference>
<dbReference type="EMBL" id="VJWE01000016">
    <property type="protein sequence ID" value="TWG34853.1"/>
    <property type="molecule type" value="Genomic_DNA"/>
</dbReference>
<gene>
    <name evidence="6" type="ORF">ATF69_3869</name>
    <name evidence="4" type="ORF">J2W88_003290</name>
    <name evidence="5" type="ORF">J2W93_003803</name>
</gene>
<dbReference type="AlphaFoldDB" id="A0A561XFH0"/>
<evidence type="ECO:0000259" key="3">
    <source>
        <dbReference type="Pfam" id="PF13458"/>
    </source>
</evidence>
<evidence type="ECO:0000313" key="4">
    <source>
        <dbReference type="EMBL" id="MDR6768009.1"/>
    </source>
</evidence>
<reference evidence="6" key="2">
    <citation type="submission" date="2019-07" db="EMBL/GenBank/DDBJ databases">
        <authorList>
            <person name="Goeker M."/>
            <person name="Huntemann M."/>
            <person name="Clum A."/>
            <person name="Pillay M."/>
            <person name="Palaniappan K."/>
            <person name="Varghese N."/>
            <person name="Mikhailova N."/>
            <person name="Stamatis D."/>
            <person name="Reddy T."/>
            <person name="Daum C."/>
            <person name="Shapiro N."/>
            <person name="Ivanova N."/>
            <person name="Kyrpides N."/>
            <person name="Woyke T."/>
        </authorList>
    </citation>
    <scope>NUCLEOTIDE SEQUENCE</scope>
    <source>
        <strain evidence="6">DSM 64</strain>
    </source>
</reference>
<dbReference type="EMBL" id="JAVDTS010000006">
    <property type="protein sequence ID" value="MDR6838949.1"/>
    <property type="molecule type" value="Genomic_DNA"/>
</dbReference>
<dbReference type="PANTHER" id="PTHR30483:SF6">
    <property type="entry name" value="PERIPLASMIC BINDING PROTEIN OF ABC TRANSPORTER FOR NATURAL AMINO ACIDS"/>
    <property type="match status" value="1"/>
</dbReference>
<proteinExistence type="inferred from homology"/>
<dbReference type="InterPro" id="IPR028081">
    <property type="entry name" value="Leu-bd"/>
</dbReference>
<feature type="domain" description="Leucine-binding protein" evidence="3">
    <location>
        <begin position="34"/>
        <end position="373"/>
    </location>
</feature>
<evidence type="ECO:0000256" key="2">
    <source>
        <dbReference type="ARBA" id="ARBA00022729"/>
    </source>
</evidence>
<dbReference type="SUPFAM" id="SSF53822">
    <property type="entry name" value="Periplasmic binding protein-like I"/>
    <property type="match status" value="1"/>
</dbReference>
<dbReference type="GeneID" id="51112912"/>
<dbReference type="Proteomes" id="UP001253458">
    <property type="component" value="Unassembled WGS sequence"/>
</dbReference>
<dbReference type="Proteomes" id="UP000321485">
    <property type="component" value="Unassembled WGS sequence"/>
</dbReference>
<dbReference type="RefSeq" id="WP_015014404.1">
    <property type="nucleotide sequence ID" value="NZ_CAXUPI020000002.1"/>
</dbReference>
<dbReference type="Pfam" id="PF13458">
    <property type="entry name" value="Peripla_BP_6"/>
    <property type="match status" value="1"/>
</dbReference>
<evidence type="ECO:0000256" key="1">
    <source>
        <dbReference type="ARBA" id="ARBA00010062"/>
    </source>
</evidence>
<dbReference type="InterPro" id="IPR028082">
    <property type="entry name" value="Peripla_BP_I"/>
</dbReference>
<sequence length="395" mass="41947">MTTRRLVISRSAALVGAASTGLLLPSIVRAQSGKVRVGFMLPYTGTFAQLGVAIENGVRLAIDQQGGKLGGREIEWFKVDDESEPSKGVENASKLVQRDKVDVLIGTVHSGVQMGIQKVARDTGVLNLIPNAGVHAATRALCAPNVFRTSFSNSQPTLALGKAMVEKGHKKAVWITWKYAAGDEAFEGFKESYTKAGGTIVKELGLPFPNVEFQALLTEIAALKPDAVACFFAGGGAAKFIKDYAAAGLKDKIPLYGSGFLTEGVLDAAGPAADGIITTMHYSDSLDTPRNKQFRLEYAKAFRSQPDVYAVQGYDTGLLLVQGANAVKGDLSAKPAVIKAMESAVIDSPRGKWTMSKSHNPVQDIYLRRVENKENKVIGVAAKALADSGAGCRMG</sequence>
<dbReference type="EMBL" id="JAVDTL010000004">
    <property type="protein sequence ID" value="MDR6768009.1"/>
    <property type="molecule type" value="Genomic_DNA"/>
</dbReference>
<dbReference type="PROSITE" id="PS51318">
    <property type="entry name" value="TAT"/>
    <property type="match status" value="1"/>
</dbReference>
<reference evidence="4 8" key="3">
    <citation type="submission" date="2023-07" db="EMBL/GenBank/DDBJ databases">
        <title>Sorghum-associated microbial communities from plants grown in Nebraska, USA.</title>
        <authorList>
            <person name="Schachtman D."/>
        </authorList>
    </citation>
    <scope>NUCLEOTIDE SEQUENCE</scope>
    <source>
        <strain evidence="5 8">BE105</strain>
        <strain evidence="4">BE69</strain>
    </source>
</reference>
<dbReference type="Proteomes" id="UP001249076">
    <property type="component" value="Unassembled WGS sequence"/>
</dbReference>
<evidence type="ECO:0000313" key="7">
    <source>
        <dbReference type="Proteomes" id="UP000321485"/>
    </source>
</evidence>
<name>A0A561XFH0_ACIDE</name>
<evidence type="ECO:0000313" key="6">
    <source>
        <dbReference type="EMBL" id="TWG34853.1"/>
    </source>
</evidence>
<accession>A0A561XFH0</accession>
<protein>
    <submittedName>
        <fullName evidence="6">Amino acid/amide ABC transporter substrate-binding protein (HAAT family)</fullName>
    </submittedName>
    <submittedName>
        <fullName evidence="4">Branched-chain amino acid transport system substrate-binding protein</fullName>
    </submittedName>
</protein>
<comment type="similarity">
    <text evidence="1">Belongs to the leucine-binding protein family.</text>
</comment>
<dbReference type="PANTHER" id="PTHR30483">
    <property type="entry name" value="LEUCINE-SPECIFIC-BINDING PROTEIN"/>
    <property type="match status" value="1"/>
</dbReference>
<dbReference type="Gene3D" id="3.40.50.2300">
    <property type="match status" value="2"/>
</dbReference>
<dbReference type="InterPro" id="IPR006311">
    <property type="entry name" value="TAT_signal"/>
</dbReference>
<evidence type="ECO:0000313" key="5">
    <source>
        <dbReference type="EMBL" id="MDR6838949.1"/>
    </source>
</evidence>